<evidence type="ECO:0000256" key="1">
    <source>
        <dbReference type="SAM" id="MobiDB-lite"/>
    </source>
</evidence>
<feature type="compositionally biased region" description="Polar residues" evidence="1">
    <location>
        <begin position="218"/>
        <end position="229"/>
    </location>
</feature>
<reference evidence="3 4" key="1">
    <citation type="journal article" date="2019" name="Nat. Microbiol.">
        <title>Mediterranean grassland soil C-N compound turnover is dependent on rainfall and depth, and is mediated by genomically divergent microorganisms.</title>
        <authorList>
            <person name="Diamond S."/>
            <person name="Andeer P.F."/>
            <person name="Li Z."/>
            <person name="Crits-Christoph A."/>
            <person name="Burstein D."/>
            <person name="Anantharaman K."/>
            <person name="Lane K.R."/>
            <person name="Thomas B.C."/>
            <person name="Pan C."/>
            <person name="Northen T.R."/>
            <person name="Banfield J.F."/>
        </authorList>
    </citation>
    <scope>NUCLEOTIDE SEQUENCE [LARGE SCALE GENOMIC DNA]</scope>
    <source>
        <strain evidence="3">WS_3</strain>
    </source>
</reference>
<evidence type="ECO:0000313" key="4">
    <source>
        <dbReference type="Proteomes" id="UP000320184"/>
    </source>
</evidence>
<dbReference type="Proteomes" id="UP000320184">
    <property type="component" value="Unassembled WGS sequence"/>
</dbReference>
<name>A0A538SIK4_UNCEI</name>
<accession>A0A538SIK4</accession>
<gene>
    <name evidence="3" type="ORF">E6K73_06425</name>
</gene>
<organism evidence="3 4">
    <name type="scientific">Eiseniibacteriota bacterium</name>
    <dbReference type="NCBI Taxonomy" id="2212470"/>
    <lineage>
        <taxon>Bacteria</taxon>
        <taxon>Candidatus Eiseniibacteriota</taxon>
    </lineage>
</organism>
<protein>
    <submittedName>
        <fullName evidence="3">Uncharacterized protein</fullName>
    </submittedName>
</protein>
<feature type="signal peptide" evidence="2">
    <location>
        <begin position="1"/>
        <end position="23"/>
    </location>
</feature>
<proteinExistence type="predicted"/>
<evidence type="ECO:0000256" key="2">
    <source>
        <dbReference type="SAM" id="SignalP"/>
    </source>
</evidence>
<feature type="chain" id="PRO_5022150510" evidence="2">
    <location>
        <begin position="24"/>
        <end position="229"/>
    </location>
</feature>
<feature type="region of interest" description="Disordered" evidence="1">
    <location>
        <begin position="22"/>
        <end position="53"/>
    </location>
</feature>
<feature type="region of interest" description="Disordered" evidence="1">
    <location>
        <begin position="209"/>
        <end position="229"/>
    </location>
</feature>
<comment type="caution">
    <text evidence="3">The sequence shown here is derived from an EMBL/GenBank/DDBJ whole genome shotgun (WGS) entry which is preliminary data.</text>
</comment>
<dbReference type="AlphaFoldDB" id="A0A538SIK4"/>
<evidence type="ECO:0000313" key="3">
    <source>
        <dbReference type="EMBL" id="TMQ51197.1"/>
    </source>
</evidence>
<keyword evidence="2" id="KW-0732">Signal</keyword>
<dbReference type="EMBL" id="VBOT01000078">
    <property type="protein sequence ID" value="TMQ51197.1"/>
    <property type="molecule type" value="Genomic_DNA"/>
</dbReference>
<sequence>MNAKWIGSAALASTLTLFTAGLAQTTPPGGPGTDASEATAAGSERGDITTDHPVAGHTRAEKRLYRVMVRGEQLSAKTRAKFEGRLDDAAEVVDRQAKENEAGVASRLSAEFGVSAQSLVAERNALHAWWGELVIAHTLASSAPNRIAAKQVFQLHDREGMGWSQIAHGMGFDLKQTVSAVETECRVATGAIEPDGKVASIGAGLNEAADLEDGSASGGPSTARTRTAN</sequence>